<dbReference type="GO" id="GO:0003785">
    <property type="term" value="F:actin monomer binding"/>
    <property type="evidence" value="ECO:0007669"/>
    <property type="project" value="TreeGrafter"/>
</dbReference>
<proteinExistence type="inferred from homology"/>
<evidence type="ECO:0000259" key="9">
    <source>
        <dbReference type="PROSITE" id="PS51263"/>
    </source>
</evidence>
<keyword evidence="4" id="KW-0677">Repeat</keyword>
<accession>A0A2P6NGZ1</accession>
<dbReference type="PANTHER" id="PTHR13759">
    <property type="entry name" value="TWINFILIN"/>
    <property type="match status" value="1"/>
</dbReference>
<evidence type="ECO:0000256" key="4">
    <source>
        <dbReference type="ARBA" id="ARBA00022737"/>
    </source>
</evidence>
<evidence type="ECO:0000256" key="1">
    <source>
        <dbReference type="ARBA" id="ARBA00004245"/>
    </source>
</evidence>
<dbReference type="GO" id="GO:0005884">
    <property type="term" value="C:actin filament"/>
    <property type="evidence" value="ECO:0007669"/>
    <property type="project" value="TreeGrafter"/>
</dbReference>
<evidence type="ECO:0000313" key="11">
    <source>
        <dbReference type="Proteomes" id="UP000241769"/>
    </source>
</evidence>
<dbReference type="OrthoDB" id="10006997at2759"/>
<feature type="domain" description="ADF-H" evidence="9">
    <location>
        <begin position="181"/>
        <end position="313"/>
    </location>
</feature>
<dbReference type="Pfam" id="PF00241">
    <property type="entry name" value="Cofilin_ADF"/>
    <property type="match status" value="2"/>
</dbReference>
<comment type="subunit">
    <text evidence="7">Interacts with G-actin; ADP-actin form.</text>
</comment>
<keyword evidence="5" id="KW-0009">Actin-binding</keyword>
<dbReference type="GO" id="GO:0051016">
    <property type="term" value="P:barbed-end actin filament capping"/>
    <property type="evidence" value="ECO:0007669"/>
    <property type="project" value="TreeGrafter"/>
</dbReference>
<evidence type="ECO:0000256" key="7">
    <source>
        <dbReference type="ARBA" id="ARBA00038532"/>
    </source>
</evidence>
<dbReference type="SMART" id="SM00102">
    <property type="entry name" value="ADF"/>
    <property type="match status" value="2"/>
</dbReference>
<comment type="subcellular location">
    <subcellularLocation>
        <location evidence="1">Cytoplasm</location>
        <location evidence="1">Cytoskeleton</location>
    </subcellularLocation>
</comment>
<dbReference type="CDD" id="cd11285">
    <property type="entry name" value="ADF_Twf-N_like"/>
    <property type="match status" value="1"/>
</dbReference>
<comment type="similarity">
    <text evidence="2">Belongs to the actin-binding proteins ADF family. Twinfilin subfamily.</text>
</comment>
<dbReference type="InParanoid" id="A0A2P6NGZ1"/>
<name>A0A2P6NGZ1_9EUKA</name>
<dbReference type="AlphaFoldDB" id="A0A2P6NGZ1"/>
<dbReference type="InterPro" id="IPR029006">
    <property type="entry name" value="ADF-H/Gelsolin-like_dom_sf"/>
</dbReference>
<dbReference type="PROSITE" id="PS51263">
    <property type="entry name" value="ADF_H"/>
    <property type="match status" value="2"/>
</dbReference>
<evidence type="ECO:0000256" key="8">
    <source>
        <dbReference type="SAM" id="MobiDB-lite"/>
    </source>
</evidence>
<dbReference type="InterPro" id="IPR002108">
    <property type="entry name" value="ADF-H"/>
</dbReference>
<dbReference type="GO" id="GO:0005737">
    <property type="term" value="C:cytoplasm"/>
    <property type="evidence" value="ECO:0007669"/>
    <property type="project" value="TreeGrafter"/>
</dbReference>
<feature type="region of interest" description="Disordered" evidence="8">
    <location>
        <begin position="151"/>
        <end position="172"/>
    </location>
</feature>
<evidence type="ECO:0000256" key="3">
    <source>
        <dbReference type="ARBA" id="ARBA00022490"/>
    </source>
</evidence>
<feature type="compositionally biased region" description="Basic and acidic residues" evidence="8">
    <location>
        <begin position="151"/>
        <end position="160"/>
    </location>
</feature>
<reference evidence="10 11" key="1">
    <citation type="journal article" date="2018" name="Genome Biol. Evol.">
        <title>Multiple Roots of Fruiting Body Formation in Amoebozoa.</title>
        <authorList>
            <person name="Hillmann F."/>
            <person name="Forbes G."/>
            <person name="Novohradska S."/>
            <person name="Ferling I."/>
            <person name="Riege K."/>
            <person name="Groth M."/>
            <person name="Westermann M."/>
            <person name="Marz M."/>
            <person name="Spaller T."/>
            <person name="Winckler T."/>
            <person name="Schaap P."/>
            <person name="Glockner G."/>
        </authorList>
    </citation>
    <scope>NUCLEOTIDE SEQUENCE [LARGE SCALE GENOMIC DNA]</scope>
    <source>
        <strain evidence="10 11">Jena</strain>
    </source>
</reference>
<evidence type="ECO:0000256" key="5">
    <source>
        <dbReference type="ARBA" id="ARBA00023203"/>
    </source>
</evidence>
<protein>
    <submittedName>
        <fullName evidence="10">Twinfilin-1</fullName>
    </submittedName>
</protein>
<sequence length="378" mass="41137">MSHAPIPLAEELVSKFKGQTIAQSIRFYKCVIRDEVIVNTYEERQTSNMEADWGHIAEQAGDEEPAYFIVRLEGTKRWLLLTYVPDAAPVKSKMTFASAKEFLKEKLGANFFVEDVHATTKAELSYANLQAGRAPVNALSSKEVELGELHKQEEQARKDFSQSLTAKTQPGATAGIGGYHSVVLPLTDHAKAELTKLREGTATFLELEITEKNDHVEAKGTAKNVNSGEGVAKEITGSAPRFYVYLTNKISKQAALIYYCPGNSPQKLRMVYSTAKQGLADEINRTGLHIASRKIEISEAGDVVEELKRNLNANTGLQPAKTTVLGEGGGVVKAKNIPTIGGHGGNAHHSVYGLMNNSVTQKTEVKKKIVMPPPGAYG</sequence>
<evidence type="ECO:0000313" key="10">
    <source>
        <dbReference type="EMBL" id="PRP83202.1"/>
    </source>
</evidence>
<keyword evidence="3" id="KW-0963">Cytoplasm</keyword>
<dbReference type="GO" id="GO:0051015">
    <property type="term" value="F:actin filament binding"/>
    <property type="evidence" value="ECO:0007669"/>
    <property type="project" value="TreeGrafter"/>
</dbReference>
<feature type="domain" description="ADF-H" evidence="9">
    <location>
        <begin position="1"/>
        <end position="134"/>
    </location>
</feature>
<dbReference type="EMBL" id="MDYQ01000087">
    <property type="protein sequence ID" value="PRP83202.1"/>
    <property type="molecule type" value="Genomic_DNA"/>
</dbReference>
<dbReference type="PANTHER" id="PTHR13759:SF1">
    <property type="entry name" value="TWINFILIN"/>
    <property type="match status" value="1"/>
</dbReference>
<keyword evidence="11" id="KW-1185">Reference proteome</keyword>
<comment type="caution">
    <text evidence="10">The sequence shown here is derived from an EMBL/GenBank/DDBJ whole genome shotgun (WGS) entry which is preliminary data.</text>
</comment>
<dbReference type="Proteomes" id="UP000241769">
    <property type="component" value="Unassembled WGS sequence"/>
</dbReference>
<dbReference type="InterPro" id="IPR028458">
    <property type="entry name" value="Twinfilin"/>
</dbReference>
<evidence type="ECO:0000256" key="6">
    <source>
        <dbReference type="ARBA" id="ARBA00023212"/>
    </source>
</evidence>
<dbReference type="GO" id="GO:0030042">
    <property type="term" value="P:actin filament depolymerization"/>
    <property type="evidence" value="ECO:0007669"/>
    <property type="project" value="TreeGrafter"/>
</dbReference>
<dbReference type="STRING" id="1890364.A0A2P6NGZ1"/>
<feature type="compositionally biased region" description="Polar residues" evidence="8">
    <location>
        <begin position="161"/>
        <end position="171"/>
    </location>
</feature>
<evidence type="ECO:0000256" key="2">
    <source>
        <dbReference type="ARBA" id="ARBA00009557"/>
    </source>
</evidence>
<keyword evidence="6" id="KW-0206">Cytoskeleton</keyword>
<dbReference type="SUPFAM" id="SSF55753">
    <property type="entry name" value="Actin depolymerizing proteins"/>
    <property type="match status" value="2"/>
</dbReference>
<gene>
    <name evidence="10" type="ORF">PROFUN_09366</name>
</gene>
<organism evidence="10 11">
    <name type="scientific">Planoprotostelium fungivorum</name>
    <dbReference type="NCBI Taxonomy" id="1890364"/>
    <lineage>
        <taxon>Eukaryota</taxon>
        <taxon>Amoebozoa</taxon>
        <taxon>Evosea</taxon>
        <taxon>Variosea</taxon>
        <taxon>Cavosteliida</taxon>
        <taxon>Cavosteliaceae</taxon>
        <taxon>Planoprotostelium</taxon>
    </lineage>
</organism>
<dbReference type="Gene3D" id="3.40.20.10">
    <property type="entry name" value="Severin"/>
    <property type="match status" value="2"/>
</dbReference>